<feature type="region of interest" description="Disordered" evidence="1">
    <location>
        <begin position="1"/>
        <end position="20"/>
    </location>
</feature>
<gene>
    <name evidence="3" type="primary">Aste57867_1481</name>
    <name evidence="2" type="ORF">As57867_001480</name>
    <name evidence="3" type="ORF">ASTE57867_1481</name>
</gene>
<evidence type="ECO:0000256" key="1">
    <source>
        <dbReference type="SAM" id="MobiDB-lite"/>
    </source>
</evidence>
<reference evidence="2" key="2">
    <citation type="submission" date="2019-06" db="EMBL/GenBank/DDBJ databases">
        <title>Genomics analysis of Aphanomyces spp. identifies a new class of oomycete effector associated with host adaptation.</title>
        <authorList>
            <person name="Gaulin E."/>
        </authorList>
    </citation>
    <scope>NUCLEOTIDE SEQUENCE</scope>
    <source>
        <strain evidence="2">CBS 578.67</strain>
    </source>
</reference>
<protein>
    <submittedName>
        <fullName evidence="3">Aste57867_1481 protein</fullName>
    </submittedName>
</protein>
<dbReference type="EMBL" id="VJMH01000119">
    <property type="protein sequence ID" value="KAF0718804.1"/>
    <property type="molecule type" value="Genomic_DNA"/>
</dbReference>
<accession>A0A485K6D5</accession>
<dbReference type="AlphaFoldDB" id="A0A485K6D5"/>
<evidence type="ECO:0000313" key="2">
    <source>
        <dbReference type="EMBL" id="KAF0718804.1"/>
    </source>
</evidence>
<evidence type="ECO:0000313" key="3">
    <source>
        <dbReference type="EMBL" id="VFT78697.1"/>
    </source>
</evidence>
<proteinExistence type="predicted"/>
<evidence type="ECO:0000313" key="4">
    <source>
        <dbReference type="Proteomes" id="UP000332933"/>
    </source>
</evidence>
<name>A0A485K6D5_9STRA</name>
<dbReference type="Proteomes" id="UP000332933">
    <property type="component" value="Unassembled WGS sequence"/>
</dbReference>
<feature type="compositionally biased region" description="Basic and acidic residues" evidence="1">
    <location>
        <begin position="1"/>
        <end position="13"/>
    </location>
</feature>
<keyword evidence="4" id="KW-1185">Reference proteome</keyword>
<organism evidence="3 4">
    <name type="scientific">Aphanomyces stellatus</name>
    <dbReference type="NCBI Taxonomy" id="120398"/>
    <lineage>
        <taxon>Eukaryota</taxon>
        <taxon>Sar</taxon>
        <taxon>Stramenopiles</taxon>
        <taxon>Oomycota</taxon>
        <taxon>Saprolegniomycetes</taxon>
        <taxon>Saprolegniales</taxon>
        <taxon>Verrucalvaceae</taxon>
        <taxon>Aphanomyces</taxon>
    </lineage>
</organism>
<dbReference type="EMBL" id="CAADRA010000119">
    <property type="protein sequence ID" value="VFT78697.1"/>
    <property type="molecule type" value="Genomic_DNA"/>
</dbReference>
<reference evidence="3 4" key="1">
    <citation type="submission" date="2019-03" db="EMBL/GenBank/DDBJ databases">
        <authorList>
            <person name="Gaulin E."/>
            <person name="Dumas B."/>
        </authorList>
    </citation>
    <scope>NUCLEOTIDE SEQUENCE [LARGE SCALE GENOMIC DNA]</scope>
    <source>
        <strain evidence="3">CBS 568.67</strain>
    </source>
</reference>
<sequence>MYPTDSTHHDHDTAATPDLPDTARWILPHRMALRHDHEDTTLSGSLVAYKTHNRPNDTDFVQVLGAASPDLVPVAHLLMALDDERETVPDWTSSEGAPPLPVMADKMDASETPGMPFTWIESTWRRSFAAVDLVSTLSMCLMQPRSLVEAADEPWRAFEEATMPPAMVVLKQVHELNVAKATLKLSAYFELLGFMRSPERSSSVSRKTLLSRRSLCSLYATKDPASTSSD</sequence>